<name>A0A246JY74_9SPHN</name>
<accession>A0A246JY74</accession>
<comment type="caution">
    <text evidence="1">The sequence shown here is derived from an EMBL/GenBank/DDBJ whole genome shotgun (WGS) entry which is preliminary data.</text>
</comment>
<proteinExistence type="predicted"/>
<dbReference type="Proteomes" id="UP000197097">
    <property type="component" value="Unassembled WGS sequence"/>
</dbReference>
<reference evidence="1 2" key="1">
    <citation type="journal article" date="2002" name="Int. J. Syst. Evol. Microbiol.">
        <title>Sphingopyxis witflariensis sp. nov., isolated from activated sludge.</title>
        <authorList>
            <person name="Kampfer P."/>
            <person name="Witzenberger R."/>
            <person name="Denner E.B."/>
            <person name="Busse H.J."/>
            <person name="Neef A."/>
        </authorList>
    </citation>
    <scope>NUCLEOTIDE SEQUENCE [LARGE SCALE GENOMIC DNA]</scope>
    <source>
        <strain evidence="1 2">DSM 14551</strain>
    </source>
</reference>
<gene>
    <name evidence="1" type="ORF">CDQ91_10440</name>
</gene>
<evidence type="ECO:0000313" key="1">
    <source>
        <dbReference type="EMBL" id="OWQ98028.1"/>
    </source>
</evidence>
<dbReference type="RefSeq" id="WP_144036752.1">
    <property type="nucleotide sequence ID" value="NZ_NISJ01000004.1"/>
</dbReference>
<evidence type="ECO:0000313" key="2">
    <source>
        <dbReference type="Proteomes" id="UP000197097"/>
    </source>
</evidence>
<keyword evidence="2" id="KW-1185">Reference proteome</keyword>
<dbReference type="AlphaFoldDB" id="A0A246JY74"/>
<protein>
    <submittedName>
        <fullName evidence="1">Uncharacterized protein</fullName>
    </submittedName>
</protein>
<organism evidence="1 2">
    <name type="scientific">Sphingopyxis witflariensis</name>
    <dbReference type="NCBI Taxonomy" id="173675"/>
    <lineage>
        <taxon>Bacteria</taxon>
        <taxon>Pseudomonadati</taxon>
        <taxon>Pseudomonadota</taxon>
        <taxon>Alphaproteobacteria</taxon>
        <taxon>Sphingomonadales</taxon>
        <taxon>Sphingomonadaceae</taxon>
        <taxon>Sphingopyxis</taxon>
    </lineage>
</organism>
<dbReference type="OrthoDB" id="10013717at2"/>
<dbReference type="EMBL" id="NISJ01000004">
    <property type="protein sequence ID" value="OWQ98028.1"/>
    <property type="molecule type" value="Genomic_DNA"/>
</dbReference>
<sequence>MIPLWLYGVGGVAIAAVSFGSGYTVRAWKADSDIAKIEQKLEEEAAAQRARADTAAAKYEEARSALDTQSYRTQTTIREVYRNVQVPAECAVLEPAADSLRSSVDAANAVATGKSAPALP</sequence>